<dbReference type="Pfam" id="PF03564">
    <property type="entry name" value="DUF1759"/>
    <property type="match status" value="1"/>
</dbReference>
<dbReference type="InterPro" id="IPR043128">
    <property type="entry name" value="Rev_trsase/Diguanyl_cyclase"/>
</dbReference>
<feature type="compositionally biased region" description="Basic and acidic residues" evidence="1">
    <location>
        <begin position="1"/>
        <end position="10"/>
    </location>
</feature>
<proteinExistence type="predicted"/>
<sequence>MSQKTDLERLKKQRSSHRGQVTKLISKAENRLTNPDVKIDELEGLLIQLQTKDEQLKSIDSKIENVLDLTEIESEIEKIDEYNEDIVFTSVKLKNKIKLLQSVTEQVISNGRESPSNRNKSNSNAKLPKLKIQTYYGDPSEYLNFWNQFENAVDKNSSLSNIEKFSYLFSSLGGDALSCIKGFAISDDNYESAIKLLKDTFGQTDVLINAHVSKLLNMSPLKNSSNLQELRNFYFKCQTQIRSLDSLGVKSDTYSVMLSAIILKLFPSDLALEFSKAQISSSNHNLEDLMKFLHDVVSVRQRTFQIQSPSHPPHRGENLQYKQFVRRPFGAPSRSKFASSASEMLTNASPSTSGCLFCGQGHLSHLCENSNAKKKREKLLREKRCLLCCNLNCFVKKCKGSVCSFCNSRHARAICFKLENSKNQKSENNSEKLSNEVVSTATNCMVNDKKGVLLQCVKVDIVGNKISDGVYALYDNGSERTFLRKGISEKLGLRVVGSEKLNIYSFGARKPRSQVCRKVEVKLRNILDGREVVIEALEIEEISRASIRVPDWDVCVEMEKRGLALTFDVEDLSRNCQISLLVGADYYWDLVKGFQRLNSSLVAVETVLGWSLQGRCDELTESILVNFVISERELVSAEVRRFWELESLGIRGDGIDTGLNEQDILKEFDESIQFVDNRYCVKLPWKEGMQEKLGTNRQVALRRFNGLVERFKRDPELYREYGEVINGYLEEGIVERCTSERLADESSFYLPHHAVVRDDKVSSRLRIVFDGASHAEGQYSLNDCLNTGPNLYPNLFELLIKFRENAVTYIADIRQAFLQILIDAEDRPFTRFFWKEDLNSDKLTVLNFTRVLFGLTPSPYLLAATLKYHFEKNIDLFPETCESLLKSFWVDDLVGGADDVEQALKTTTESVKILKDAGMILRKWQTNSKELREDWKKHLHTRSGVEALPQGHVNHPQGRYLVNAIQDIVTTCKRFYVENGFNTPFDISSILNLRVKNKEIFLLQSMLPTNSPVIEGIDPPYQIDDIVNISCTSGPSKPTAHMKWFINDMEYPPTSESRYPAMRHPNGLQTTRIDLEFKIDHSHFYRGEIKIVCMSSIPQVYSSTSEELVIGDRGSSINPYHVSHSAAGQKGPVIDGNLPWYHVGDLVNLTCSSAKSPIPVHIRWFVNDMEAKPEHLIKYPTIRYSDGTEVSSLGLRMKVEHYHFKSDELRIKCTTTLYRMLTMRAEKTLFRYNQQNSGFHTAENRCAGTKSIPCNTNCISSSLTSKNNTYKIPSAAV</sequence>
<organism evidence="2 3">
    <name type="scientific">Araneus ventricosus</name>
    <name type="common">Orbweaver spider</name>
    <name type="synonym">Epeira ventricosa</name>
    <dbReference type="NCBI Taxonomy" id="182803"/>
    <lineage>
        <taxon>Eukaryota</taxon>
        <taxon>Metazoa</taxon>
        <taxon>Ecdysozoa</taxon>
        <taxon>Arthropoda</taxon>
        <taxon>Chelicerata</taxon>
        <taxon>Arachnida</taxon>
        <taxon>Araneae</taxon>
        <taxon>Araneomorphae</taxon>
        <taxon>Entelegynae</taxon>
        <taxon>Araneoidea</taxon>
        <taxon>Araneidae</taxon>
        <taxon>Araneus</taxon>
    </lineage>
</organism>
<dbReference type="PANTHER" id="PTHR47331:SF5">
    <property type="entry name" value="RIBONUCLEASE H"/>
    <property type="match status" value="1"/>
</dbReference>
<name>A0A4Y2B6I5_ARAVE</name>
<accession>A0A4Y2B6I5</accession>
<dbReference type="OrthoDB" id="6422294at2759"/>
<evidence type="ECO:0000313" key="3">
    <source>
        <dbReference type="Proteomes" id="UP000499080"/>
    </source>
</evidence>
<evidence type="ECO:0000313" key="2">
    <source>
        <dbReference type="EMBL" id="GBL87397.1"/>
    </source>
</evidence>
<protein>
    <submittedName>
        <fullName evidence="2">Uncharacterized protein</fullName>
    </submittedName>
</protein>
<dbReference type="PANTHER" id="PTHR47331">
    <property type="entry name" value="PHD-TYPE DOMAIN-CONTAINING PROTEIN"/>
    <property type="match status" value="1"/>
</dbReference>
<comment type="caution">
    <text evidence="2">The sequence shown here is derived from an EMBL/GenBank/DDBJ whole genome shotgun (WGS) entry which is preliminary data.</text>
</comment>
<keyword evidence="3" id="KW-1185">Reference proteome</keyword>
<feature type="region of interest" description="Disordered" evidence="1">
    <location>
        <begin position="1"/>
        <end position="21"/>
    </location>
</feature>
<dbReference type="InterPro" id="IPR043502">
    <property type="entry name" value="DNA/RNA_pol_sf"/>
</dbReference>
<reference evidence="2 3" key="1">
    <citation type="journal article" date="2019" name="Sci. Rep.">
        <title>Orb-weaving spider Araneus ventricosus genome elucidates the spidroin gene catalogue.</title>
        <authorList>
            <person name="Kono N."/>
            <person name="Nakamura H."/>
            <person name="Ohtoshi R."/>
            <person name="Moran D.A.P."/>
            <person name="Shinohara A."/>
            <person name="Yoshida Y."/>
            <person name="Fujiwara M."/>
            <person name="Mori M."/>
            <person name="Tomita M."/>
            <person name="Arakawa K."/>
        </authorList>
    </citation>
    <scope>NUCLEOTIDE SEQUENCE [LARGE SCALE GENOMIC DNA]</scope>
</reference>
<dbReference type="Gene3D" id="3.30.70.270">
    <property type="match status" value="1"/>
</dbReference>
<dbReference type="InterPro" id="IPR005312">
    <property type="entry name" value="DUF1759"/>
</dbReference>
<dbReference type="GO" id="GO:0071897">
    <property type="term" value="P:DNA biosynthetic process"/>
    <property type="evidence" value="ECO:0007669"/>
    <property type="project" value="UniProtKB-ARBA"/>
</dbReference>
<dbReference type="Proteomes" id="UP000499080">
    <property type="component" value="Unassembled WGS sequence"/>
</dbReference>
<evidence type="ECO:0000256" key="1">
    <source>
        <dbReference type="SAM" id="MobiDB-lite"/>
    </source>
</evidence>
<dbReference type="Gene3D" id="3.10.10.10">
    <property type="entry name" value="HIV Type 1 Reverse Transcriptase, subunit A, domain 1"/>
    <property type="match status" value="1"/>
</dbReference>
<dbReference type="SUPFAM" id="SSF56672">
    <property type="entry name" value="DNA/RNA polymerases"/>
    <property type="match status" value="1"/>
</dbReference>
<gene>
    <name evidence="2" type="ORF">AVEN_118342_1</name>
</gene>
<dbReference type="AlphaFoldDB" id="A0A4Y2B6I5"/>
<dbReference type="EMBL" id="BGPR01000053">
    <property type="protein sequence ID" value="GBL87397.1"/>
    <property type="molecule type" value="Genomic_DNA"/>
</dbReference>